<accession>A0A919R889</accession>
<reference evidence="1" key="1">
    <citation type="submission" date="2021-01" db="EMBL/GenBank/DDBJ databases">
        <title>Whole genome shotgun sequence of Sphaerisporangium rufum NBRC 109079.</title>
        <authorList>
            <person name="Komaki H."/>
            <person name="Tamura T."/>
        </authorList>
    </citation>
    <scope>NUCLEOTIDE SEQUENCE</scope>
    <source>
        <strain evidence="1">NBRC 109079</strain>
    </source>
</reference>
<comment type="caution">
    <text evidence="1">The sequence shown here is derived from an EMBL/GenBank/DDBJ whole genome shotgun (WGS) entry which is preliminary data.</text>
</comment>
<dbReference type="RefSeq" id="WP_203988860.1">
    <property type="nucleotide sequence ID" value="NZ_BOOU01000054.1"/>
</dbReference>
<name>A0A919R889_9ACTN</name>
<sequence length="66" mass="7364">MPESSLVPDGWSAFRSDTGRWWATRDRPFSEAESKTDAHRTVDADDKAALTLEIVEQENRAAQAVS</sequence>
<dbReference type="AlphaFoldDB" id="A0A919R889"/>
<protein>
    <submittedName>
        <fullName evidence="1">Uncharacterized protein</fullName>
    </submittedName>
</protein>
<keyword evidence="2" id="KW-1185">Reference proteome</keyword>
<dbReference type="EMBL" id="BOOU01000054">
    <property type="protein sequence ID" value="GII79115.1"/>
    <property type="molecule type" value="Genomic_DNA"/>
</dbReference>
<evidence type="ECO:0000313" key="2">
    <source>
        <dbReference type="Proteomes" id="UP000655287"/>
    </source>
</evidence>
<dbReference type="Proteomes" id="UP000655287">
    <property type="component" value="Unassembled WGS sequence"/>
</dbReference>
<proteinExistence type="predicted"/>
<organism evidence="1 2">
    <name type="scientific">Sphaerisporangium rufum</name>
    <dbReference type="NCBI Taxonomy" id="1381558"/>
    <lineage>
        <taxon>Bacteria</taxon>
        <taxon>Bacillati</taxon>
        <taxon>Actinomycetota</taxon>
        <taxon>Actinomycetes</taxon>
        <taxon>Streptosporangiales</taxon>
        <taxon>Streptosporangiaceae</taxon>
        <taxon>Sphaerisporangium</taxon>
    </lineage>
</organism>
<gene>
    <name evidence="1" type="ORF">Sru01_40970</name>
</gene>
<evidence type="ECO:0000313" key="1">
    <source>
        <dbReference type="EMBL" id="GII79115.1"/>
    </source>
</evidence>